<dbReference type="EMBL" id="JAQBIE010000009">
    <property type="protein sequence ID" value="MDB6177462.1"/>
    <property type="molecule type" value="Genomic_DNA"/>
</dbReference>
<evidence type="ECO:0000313" key="4">
    <source>
        <dbReference type="Proteomes" id="UP001165641"/>
    </source>
</evidence>
<sequence>MTDLRHLAQPGAEIALRATPRAARNQIRLEDGLLRVYVTAAPEKGKANDSIRKLLAKSLGVAKTRLVLVRGEASREKMFRLD</sequence>
<protein>
    <recommendedName>
        <fullName evidence="2">UPF0235 protein PAF17_08040</fullName>
    </recommendedName>
</protein>
<comment type="similarity">
    <text evidence="1 2">Belongs to the UPF0235 family.</text>
</comment>
<dbReference type="InterPro" id="IPR036591">
    <property type="entry name" value="YggU-like_sf"/>
</dbReference>
<dbReference type="PANTHER" id="PTHR13420">
    <property type="entry name" value="UPF0235 PROTEIN C15ORF40"/>
    <property type="match status" value="1"/>
</dbReference>
<dbReference type="PANTHER" id="PTHR13420:SF7">
    <property type="entry name" value="UPF0235 PROTEIN C15ORF40"/>
    <property type="match status" value="1"/>
</dbReference>
<dbReference type="SUPFAM" id="SSF69786">
    <property type="entry name" value="YggU-like"/>
    <property type="match status" value="1"/>
</dbReference>
<reference evidence="3" key="1">
    <citation type="submission" date="2022-12" db="EMBL/GenBank/DDBJ databases">
        <title>Paracoccus onchidii sp. nov., isolated from a marine invertebrate from the South China Sea.</title>
        <authorList>
            <person name="Xu S."/>
            <person name="Liu Z."/>
            <person name="Xu Y."/>
        </authorList>
    </citation>
    <scope>NUCLEOTIDE SEQUENCE</scope>
    <source>
        <strain evidence="3">Z330</strain>
    </source>
</reference>
<dbReference type="InterPro" id="IPR003746">
    <property type="entry name" value="DUF167"/>
</dbReference>
<gene>
    <name evidence="3" type="ORF">PAF17_08040</name>
</gene>
<accession>A0ABT4ZDU9</accession>
<keyword evidence="4" id="KW-1185">Reference proteome</keyword>
<comment type="caution">
    <text evidence="3">The sequence shown here is derived from an EMBL/GenBank/DDBJ whole genome shotgun (WGS) entry which is preliminary data.</text>
</comment>
<dbReference type="Pfam" id="PF02594">
    <property type="entry name" value="DUF167"/>
    <property type="match status" value="1"/>
</dbReference>
<evidence type="ECO:0000313" key="3">
    <source>
        <dbReference type="EMBL" id="MDB6177462.1"/>
    </source>
</evidence>
<dbReference type="Gene3D" id="3.30.1200.10">
    <property type="entry name" value="YggU-like"/>
    <property type="match status" value="1"/>
</dbReference>
<proteinExistence type="inferred from homology"/>
<dbReference type="NCBIfam" id="TIGR00251">
    <property type="entry name" value="DUF167 family protein"/>
    <property type="match status" value="1"/>
</dbReference>
<name>A0ABT4ZDU9_9RHOB</name>
<dbReference type="Proteomes" id="UP001165641">
    <property type="component" value="Unassembled WGS sequence"/>
</dbReference>
<dbReference type="RefSeq" id="WP_271888587.1">
    <property type="nucleotide sequence ID" value="NZ_JAQBIE010000009.1"/>
</dbReference>
<organism evidence="3 4">
    <name type="scientific">Paracoccus onchidii</name>
    <dbReference type="NCBI Taxonomy" id="3017813"/>
    <lineage>
        <taxon>Bacteria</taxon>
        <taxon>Pseudomonadati</taxon>
        <taxon>Pseudomonadota</taxon>
        <taxon>Alphaproteobacteria</taxon>
        <taxon>Rhodobacterales</taxon>
        <taxon>Paracoccaceae</taxon>
        <taxon>Paracoccus</taxon>
    </lineage>
</organism>
<dbReference type="HAMAP" id="MF_00634">
    <property type="entry name" value="UPF0235"/>
    <property type="match status" value="1"/>
</dbReference>
<evidence type="ECO:0000256" key="1">
    <source>
        <dbReference type="ARBA" id="ARBA00010364"/>
    </source>
</evidence>
<evidence type="ECO:0000256" key="2">
    <source>
        <dbReference type="HAMAP-Rule" id="MF_00634"/>
    </source>
</evidence>
<dbReference type="SMART" id="SM01152">
    <property type="entry name" value="DUF167"/>
    <property type="match status" value="1"/>
</dbReference>